<dbReference type="PANTHER" id="PTHR43547">
    <property type="entry name" value="TWO-COMPONENT HISTIDINE KINASE"/>
    <property type="match status" value="1"/>
</dbReference>
<dbReference type="InterPro" id="IPR003594">
    <property type="entry name" value="HATPase_dom"/>
</dbReference>
<dbReference type="PANTHER" id="PTHR43547:SF2">
    <property type="entry name" value="HYBRID SIGNAL TRANSDUCTION HISTIDINE KINASE C"/>
    <property type="match status" value="1"/>
</dbReference>
<evidence type="ECO:0000313" key="7">
    <source>
        <dbReference type="EMBL" id="MBM6820940.1"/>
    </source>
</evidence>
<dbReference type="Pfam" id="PF02518">
    <property type="entry name" value="HATPase_c"/>
    <property type="match status" value="1"/>
</dbReference>
<protein>
    <recommendedName>
        <fullName evidence="2">histidine kinase</fullName>
        <ecNumber evidence="2">2.7.13.3</ecNumber>
    </recommendedName>
</protein>
<keyword evidence="8" id="KW-1185">Reference proteome</keyword>
<evidence type="ECO:0000256" key="2">
    <source>
        <dbReference type="ARBA" id="ARBA00012438"/>
    </source>
</evidence>
<dbReference type="SUPFAM" id="SSF55874">
    <property type="entry name" value="ATPase domain of HSP90 chaperone/DNA topoisomerase II/histidine kinase"/>
    <property type="match status" value="1"/>
</dbReference>
<dbReference type="SUPFAM" id="SSF47384">
    <property type="entry name" value="Homodimeric domain of signal transducing histidine kinase"/>
    <property type="match status" value="1"/>
</dbReference>
<name>A0ABS2FK14_9CLOT</name>
<evidence type="ECO:0000313" key="8">
    <source>
        <dbReference type="Proteomes" id="UP000767334"/>
    </source>
</evidence>
<evidence type="ECO:0000259" key="6">
    <source>
        <dbReference type="PROSITE" id="PS50109"/>
    </source>
</evidence>
<sequence>LRTPINIILSTVQLINSLNKDKDISRKKLNHYMEIIQKSSNSLLKIINDIIDSSKIESGTYKINKEDNVDIVYLVEETALTMSDYIEEKGIELIIDPEIEEKYISCDPNEIERCIVNVIGNAIKFTPEGGKIEVFIEDNNDSVSISIKDSGIGISEEDQKFIFNRFEQGKNGDCTKVSSSGIGLTLVKYIVTLHNGNIELESKLQKGTKFTIILPC</sequence>
<keyword evidence="3" id="KW-0597">Phosphoprotein</keyword>
<dbReference type="Proteomes" id="UP000767334">
    <property type="component" value="Unassembled WGS sequence"/>
</dbReference>
<dbReference type="InterPro" id="IPR005467">
    <property type="entry name" value="His_kinase_dom"/>
</dbReference>
<dbReference type="PROSITE" id="PS50109">
    <property type="entry name" value="HIS_KIN"/>
    <property type="match status" value="1"/>
</dbReference>
<proteinExistence type="predicted"/>
<evidence type="ECO:0000256" key="4">
    <source>
        <dbReference type="ARBA" id="ARBA00022777"/>
    </source>
</evidence>
<dbReference type="GO" id="GO:0016301">
    <property type="term" value="F:kinase activity"/>
    <property type="evidence" value="ECO:0007669"/>
    <property type="project" value="UniProtKB-KW"/>
</dbReference>
<dbReference type="CDD" id="cd00082">
    <property type="entry name" value="HisKA"/>
    <property type="match status" value="1"/>
</dbReference>
<keyword evidence="5" id="KW-0902">Two-component regulatory system</keyword>
<comment type="caution">
    <text evidence="7">The sequence shown here is derived from an EMBL/GenBank/DDBJ whole genome shotgun (WGS) entry which is preliminary data.</text>
</comment>
<evidence type="ECO:0000256" key="5">
    <source>
        <dbReference type="ARBA" id="ARBA00023012"/>
    </source>
</evidence>
<dbReference type="Gene3D" id="3.30.565.10">
    <property type="entry name" value="Histidine kinase-like ATPase, C-terminal domain"/>
    <property type="match status" value="1"/>
</dbReference>
<keyword evidence="4 7" id="KW-0418">Kinase</keyword>
<dbReference type="Gene3D" id="1.10.287.130">
    <property type="match status" value="1"/>
</dbReference>
<dbReference type="InterPro" id="IPR003661">
    <property type="entry name" value="HisK_dim/P_dom"/>
</dbReference>
<gene>
    <name evidence="7" type="ORF">H6A19_16625</name>
</gene>
<evidence type="ECO:0000256" key="3">
    <source>
        <dbReference type="ARBA" id="ARBA00022553"/>
    </source>
</evidence>
<accession>A0ABS2FK14</accession>
<dbReference type="SMART" id="SM00387">
    <property type="entry name" value="HATPase_c"/>
    <property type="match status" value="1"/>
</dbReference>
<feature type="non-terminal residue" evidence="7">
    <location>
        <position position="1"/>
    </location>
</feature>
<dbReference type="EC" id="2.7.13.3" evidence="2"/>
<feature type="domain" description="Histidine kinase" evidence="6">
    <location>
        <begin position="1"/>
        <end position="216"/>
    </location>
</feature>
<comment type="catalytic activity">
    <reaction evidence="1">
        <text>ATP + protein L-histidine = ADP + protein N-phospho-L-histidine.</text>
        <dbReference type="EC" id="2.7.13.3"/>
    </reaction>
</comment>
<dbReference type="InterPro" id="IPR036097">
    <property type="entry name" value="HisK_dim/P_sf"/>
</dbReference>
<dbReference type="Pfam" id="PF00512">
    <property type="entry name" value="HisKA"/>
    <property type="match status" value="1"/>
</dbReference>
<dbReference type="CDD" id="cd00075">
    <property type="entry name" value="HATPase"/>
    <property type="match status" value="1"/>
</dbReference>
<dbReference type="EMBL" id="JACJLL010000213">
    <property type="protein sequence ID" value="MBM6820940.1"/>
    <property type="molecule type" value="Genomic_DNA"/>
</dbReference>
<reference evidence="7 8" key="1">
    <citation type="journal article" date="2021" name="Sci. Rep.">
        <title>The distribution of antibiotic resistance genes in chicken gut microbiota commensals.</title>
        <authorList>
            <person name="Juricova H."/>
            <person name="Matiasovicova J."/>
            <person name="Kubasova T."/>
            <person name="Cejkova D."/>
            <person name="Rychlik I."/>
        </authorList>
    </citation>
    <scope>NUCLEOTIDE SEQUENCE [LARGE SCALE GENOMIC DNA]</scope>
    <source>
        <strain evidence="7 8">An435</strain>
    </source>
</reference>
<organism evidence="7 8">
    <name type="scientific">Clostridium saudiense</name>
    <dbReference type="NCBI Taxonomy" id="1414720"/>
    <lineage>
        <taxon>Bacteria</taxon>
        <taxon>Bacillati</taxon>
        <taxon>Bacillota</taxon>
        <taxon>Clostridia</taxon>
        <taxon>Eubacteriales</taxon>
        <taxon>Clostridiaceae</taxon>
        <taxon>Clostridium</taxon>
    </lineage>
</organism>
<keyword evidence="4 7" id="KW-0808">Transferase</keyword>
<dbReference type="RefSeq" id="WP_204572777.1">
    <property type="nucleotide sequence ID" value="NZ_JACJLL010000213.1"/>
</dbReference>
<dbReference type="InterPro" id="IPR036890">
    <property type="entry name" value="HATPase_C_sf"/>
</dbReference>
<dbReference type="PRINTS" id="PR00344">
    <property type="entry name" value="BCTRLSENSOR"/>
</dbReference>
<dbReference type="InterPro" id="IPR004358">
    <property type="entry name" value="Sig_transdc_His_kin-like_C"/>
</dbReference>
<evidence type="ECO:0000256" key="1">
    <source>
        <dbReference type="ARBA" id="ARBA00000085"/>
    </source>
</evidence>